<feature type="signal peptide" evidence="1">
    <location>
        <begin position="1"/>
        <end position="21"/>
    </location>
</feature>
<evidence type="ECO:0000313" key="2">
    <source>
        <dbReference type="EMBL" id="PZR00972.1"/>
    </source>
</evidence>
<dbReference type="AlphaFoldDB" id="A0A2W5SDI2"/>
<dbReference type="Pfam" id="PF06764">
    <property type="entry name" value="DUF1223"/>
    <property type="match status" value="1"/>
</dbReference>
<protein>
    <submittedName>
        <fullName evidence="2">DUF1223 domain-containing protein</fullName>
    </submittedName>
</protein>
<dbReference type="InterPro" id="IPR036249">
    <property type="entry name" value="Thioredoxin-like_sf"/>
</dbReference>
<proteinExistence type="predicted"/>
<dbReference type="SUPFAM" id="SSF52833">
    <property type="entry name" value="Thioredoxin-like"/>
    <property type="match status" value="1"/>
</dbReference>
<sequence length="234" mass="24990">MRHIASATFALCLATASAVQAEGTGGAIVVELFTSQGCSACPPADDFFADLAKDPDVIPLALHVDYWDYIGWEDKFGDPQFTARQKAYARAAGSRMIYTPQLIVGGQDRVEGNKPAEVEALIRRHLATGRAVSLTAMRKGDKVMITAEAKSAFSTPVRVELVRYRPEETVLIESGENEGKTITYSNIVTSWQPLGDWSGAAPLTIEAPAPGDDKAVVIVQSQGPAAILAAARVD</sequence>
<name>A0A2W5SDI2_CERSP</name>
<evidence type="ECO:0000313" key="3">
    <source>
        <dbReference type="Proteomes" id="UP000248975"/>
    </source>
</evidence>
<dbReference type="PANTHER" id="PTHR36057">
    <property type="match status" value="1"/>
</dbReference>
<evidence type="ECO:0000256" key="1">
    <source>
        <dbReference type="SAM" id="SignalP"/>
    </source>
</evidence>
<organism evidence="2 3">
    <name type="scientific">Cereibacter sphaeroides</name>
    <name type="common">Rhodobacter sphaeroides</name>
    <dbReference type="NCBI Taxonomy" id="1063"/>
    <lineage>
        <taxon>Bacteria</taxon>
        <taxon>Pseudomonadati</taxon>
        <taxon>Pseudomonadota</taxon>
        <taxon>Alphaproteobacteria</taxon>
        <taxon>Rhodobacterales</taxon>
        <taxon>Paracoccaceae</taxon>
        <taxon>Cereibacter</taxon>
    </lineage>
</organism>
<dbReference type="InterPro" id="IPR010634">
    <property type="entry name" value="DUF1223"/>
</dbReference>
<accession>A0A2W5SDI2</accession>
<gene>
    <name evidence="2" type="ORF">DI533_03810</name>
</gene>
<dbReference type="PANTHER" id="PTHR36057:SF1">
    <property type="entry name" value="LIPOPROTEIN LIPID ATTACHMENT SITE-LIKE PROTEIN, PUTATIVE (DUF1223)-RELATED"/>
    <property type="match status" value="1"/>
</dbReference>
<keyword evidence="1" id="KW-0732">Signal</keyword>
<feature type="chain" id="PRO_5016154397" evidence="1">
    <location>
        <begin position="22"/>
        <end position="234"/>
    </location>
</feature>
<dbReference type="EMBL" id="QFQS01000001">
    <property type="protein sequence ID" value="PZR00972.1"/>
    <property type="molecule type" value="Genomic_DNA"/>
</dbReference>
<comment type="caution">
    <text evidence="2">The sequence shown here is derived from an EMBL/GenBank/DDBJ whole genome shotgun (WGS) entry which is preliminary data.</text>
</comment>
<reference evidence="2 3" key="1">
    <citation type="submission" date="2017-08" db="EMBL/GenBank/DDBJ databases">
        <title>Infants hospitalized years apart are colonized by the same room-sourced microbial strains.</title>
        <authorList>
            <person name="Brooks B."/>
            <person name="Olm M.R."/>
            <person name="Firek B.A."/>
            <person name="Baker R."/>
            <person name="Thomas B.C."/>
            <person name="Morowitz M.J."/>
            <person name="Banfield J.F."/>
        </authorList>
    </citation>
    <scope>NUCLEOTIDE SEQUENCE [LARGE SCALE GENOMIC DNA]</scope>
    <source>
        <strain evidence="2">S2_003_000_R2_11</strain>
    </source>
</reference>
<dbReference type="Proteomes" id="UP000248975">
    <property type="component" value="Unassembled WGS sequence"/>
</dbReference>